<gene>
    <name evidence="1" type="ORF">AMURIS_05178</name>
</gene>
<organism evidence="1 2">
    <name type="scientific">Acetatifactor muris</name>
    <dbReference type="NCBI Taxonomy" id="879566"/>
    <lineage>
        <taxon>Bacteria</taxon>
        <taxon>Bacillati</taxon>
        <taxon>Bacillota</taxon>
        <taxon>Clostridia</taxon>
        <taxon>Lachnospirales</taxon>
        <taxon>Lachnospiraceae</taxon>
        <taxon>Acetatifactor</taxon>
    </lineage>
</organism>
<dbReference type="EMBL" id="OFSM01000049">
    <property type="protein sequence ID" value="SOY32419.1"/>
    <property type="molecule type" value="Genomic_DNA"/>
</dbReference>
<dbReference type="Pfam" id="PF16163">
    <property type="entry name" value="DUF4869"/>
    <property type="match status" value="1"/>
</dbReference>
<evidence type="ECO:0008006" key="3">
    <source>
        <dbReference type="Google" id="ProtNLM"/>
    </source>
</evidence>
<keyword evidence="2" id="KW-1185">Reference proteome</keyword>
<reference evidence="1 2" key="1">
    <citation type="submission" date="2018-01" db="EMBL/GenBank/DDBJ databases">
        <authorList>
            <person name="Gaut B.S."/>
            <person name="Morton B.R."/>
            <person name="Clegg M.T."/>
            <person name="Duvall M.R."/>
        </authorList>
    </citation>
    <scope>NUCLEOTIDE SEQUENCE [LARGE SCALE GENOMIC DNA]</scope>
    <source>
        <strain evidence="1">GP69</strain>
    </source>
</reference>
<proteinExistence type="predicted"/>
<dbReference type="AlphaFoldDB" id="A0A2K4ZPN3"/>
<name>A0A2K4ZPN3_9FIRM</name>
<protein>
    <recommendedName>
        <fullName evidence="3">DUF4869 domain-containing protein</fullName>
    </recommendedName>
</protein>
<dbReference type="RefSeq" id="WP_103242370.1">
    <property type="nucleotide sequence ID" value="NZ_CANRXC010000019.1"/>
</dbReference>
<dbReference type="Proteomes" id="UP000236311">
    <property type="component" value="Unassembled WGS sequence"/>
</dbReference>
<dbReference type="OrthoDB" id="3183892at2"/>
<evidence type="ECO:0000313" key="2">
    <source>
        <dbReference type="Proteomes" id="UP000236311"/>
    </source>
</evidence>
<dbReference type="InterPro" id="IPR032360">
    <property type="entry name" value="DUF4869"/>
</dbReference>
<evidence type="ECO:0000313" key="1">
    <source>
        <dbReference type="EMBL" id="SOY32419.1"/>
    </source>
</evidence>
<accession>A0A2K4ZPN3</accession>
<sequence length="149" mass="16761">MLKIVFGEVENAVYHPPTYFDNQYEDQWITDPLTVAMIKEIDKSEVIGVHLIESPVLGPISVKEISGGVKTLILMAFDESGRIFNASACGDNCVKWIVKLAEKKDLTINLHHVMDFSEVPKFEAVMLNTGVTVHSYGEYLEEAMTIKER</sequence>